<accession>A0ABN1IN39</accession>
<dbReference type="Proteomes" id="UP001500339">
    <property type="component" value="Unassembled WGS sequence"/>
</dbReference>
<dbReference type="EMBL" id="BAAACF010000001">
    <property type="protein sequence ID" value="GAA0717837.1"/>
    <property type="molecule type" value="Genomic_DNA"/>
</dbReference>
<reference evidence="2 3" key="1">
    <citation type="journal article" date="2019" name="Int. J. Syst. Evol. Microbiol.">
        <title>The Global Catalogue of Microorganisms (GCM) 10K type strain sequencing project: providing services to taxonomists for standard genome sequencing and annotation.</title>
        <authorList>
            <consortium name="The Broad Institute Genomics Platform"/>
            <consortium name="The Broad Institute Genome Sequencing Center for Infectious Disease"/>
            <person name="Wu L."/>
            <person name="Ma J."/>
        </authorList>
    </citation>
    <scope>NUCLEOTIDE SEQUENCE [LARGE SCALE GENOMIC DNA]</scope>
    <source>
        <strain evidence="2 3">JCM 1405</strain>
    </source>
</reference>
<comment type="caution">
    <text evidence="2">The sequence shown here is derived from an EMBL/GenBank/DDBJ whole genome shotgun (WGS) entry which is preliminary data.</text>
</comment>
<protein>
    <submittedName>
        <fullName evidence="2">Triple tyrosine motif-containing protein</fullName>
    </submittedName>
</protein>
<feature type="domain" description="Two component regulator three Y" evidence="1">
    <location>
        <begin position="412"/>
        <end position="469"/>
    </location>
</feature>
<gene>
    <name evidence="2" type="ORF">GCM10008905_03820</name>
</gene>
<feature type="domain" description="Two component regulator three Y" evidence="1">
    <location>
        <begin position="508"/>
        <end position="571"/>
    </location>
</feature>
<evidence type="ECO:0000313" key="2">
    <source>
        <dbReference type="EMBL" id="GAA0717837.1"/>
    </source>
</evidence>
<proteinExistence type="predicted"/>
<evidence type="ECO:0000259" key="1">
    <source>
        <dbReference type="Pfam" id="PF07495"/>
    </source>
</evidence>
<feature type="domain" description="Two component regulator three Y" evidence="1">
    <location>
        <begin position="216"/>
        <end position="284"/>
    </location>
</feature>
<feature type="domain" description="Two component regulator three Y" evidence="1">
    <location>
        <begin position="29"/>
        <end position="91"/>
    </location>
</feature>
<dbReference type="InterPro" id="IPR011123">
    <property type="entry name" value="Y_Y_Y"/>
</dbReference>
<organism evidence="2 3">
    <name type="scientific">Clostridium malenominatum</name>
    <dbReference type="NCBI Taxonomy" id="1539"/>
    <lineage>
        <taxon>Bacteria</taxon>
        <taxon>Bacillati</taxon>
        <taxon>Bacillota</taxon>
        <taxon>Clostridia</taxon>
        <taxon>Eubacteriales</taxon>
        <taxon>Clostridiaceae</taxon>
        <taxon>Clostridium</taxon>
    </lineage>
</organism>
<feature type="domain" description="Two component regulator three Y" evidence="1">
    <location>
        <begin position="120"/>
        <end position="185"/>
    </location>
</feature>
<dbReference type="Pfam" id="PF07495">
    <property type="entry name" value="Y_Y_Y"/>
    <property type="match status" value="6"/>
</dbReference>
<sequence>MDEINILFSFNSPQEKGKEIKITVENNIKEEMLYKFFVGANGVWDIIKDFNEENWTSWTPKEDGKYTIMVQAKKKDSNKLFDYVIRNDYIIGKAEGNLIANFNIDKKTVKVGEKIRVKVNSNKDSLMYRYWIREEYSWNLIKDYSPENVMVFTAKTPGINEILVECKEANSSNNYDDFAKIEFEVFPLEKVDIKNFKCLTKELLVEKELIFQVEVNSSDNRTILYKFVKLNPDGSNLCMQDYSNRRMVSFEEKESGEYKLLCYVKDMYSQKEYDDVAAINYKVKKYKGIEIKSFTTDKISPQICDTEILFKAVVSGGKDLVYRYIIDGNYGEDSGFIREDSYVWTPKMAGDYKITLWVKDSSYNSNYEAKEEINFIIDEKSKDNVYIEEVILDKGNNIIIGESLVAKVRAFGGMNLRYSFILKKDNIIKSIIDYGSSNWARFAPAEEGKYELQIRVKDKYSKREYDSHQIIYLNAFEYFPASIQYILYPSKDYFLCGDNIVFDVVTTSNKDTLVKYVLKINGHKVEESDYTFNKKYSFLPKCSGVYLLHIYAKNTKSKEIFDNKKDIKIEVRDALPITGTKIKCDRRKIKVNEPVIFSVDNSGGKDVLYEFYMMDNEEWIKVQSYSKQNNYSLVPFIQGNFKLLALCKSNYNKCSYEDYDMFEFEVV</sequence>
<keyword evidence="3" id="KW-1185">Reference proteome</keyword>
<evidence type="ECO:0000313" key="3">
    <source>
        <dbReference type="Proteomes" id="UP001500339"/>
    </source>
</evidence>
<dbReference type="RefSeq" id="WP_343765932.1">
    <property type="nucleotide sequence ID" value="NZ_BAAACF010000001.1"/>
</dbReference>
<dbReference type="NCBIfam" id="NF010681">
    <property type="entry name" value="PRK14081.1"/>
    <property type="match status" value="1"/>
</dbReference>
<feature type="domain" description="Two component regulator three Y" evidence="1">
    <location>
        <begin position="315"/>
        <end position="377"/>
    </location>
</feature>
<name>A0ABN1IN39_9CLOT</name>